<keyword evidence="3" id="KW-0808">Transferase</keyword>
<proteinExistence type="inferred from homology"/>
<reference evidence="3 4" key="1">
    <citation type="journal article" date="2019" name="Int. J. Syst. Evol. Microbiol.">
        <title>The Global Catalogue of Microorganisms (GCM) 10K type strain sequencing project: providing services to taxonomists for standard genome sequencing and annotation.</title>
        <authorList>
            <consortium name="The Broad Institute Genomics Platform"/>
            <consortium name="The Broad Institute Genome Sequencing Center for Infectious Disease"/>
            <person name="Wu L."/>
            <person name="Ma J."/>
        </authorList>
    </citation>
    <scope>NUCLEOTIDE SEQUENCE [LARGE SCALE GENOMIC DNA]</scope>
    <source>
        <strain evidence="3 4">CGMCC 1.10390</strain>
    </source>
</reference>
<dbReference type="InterPro" id="IPR004147">
    <property type="entry name" value="ABC1_dom"/>
</dbReference>
<name>A0ABD6DS16_9EURY</name>
<comment type="similarity">
    <text evidence="1">Belongs to the protein kinase superfamily. ADCK protein kinase family.</text>
</comment>
<evidence type="ECO:0000256" key="1">
    <source>
        <dbReference type="ARBA" id="ARBA00009670"/>
    </source>
</evidence>
<evidence type="ECO:0000313" key="3">
    <source>
        <dbReference type="EMBL" id="MFD1647626.1"/>
    </source>
</evidence>
<dbReference type="Pfam" id="PF03109">
    <property type="entry name" value="ABC1"/>
    <property type="match status" value="1"/>
</dbReference>
<dbReference type="GO" id="GO:0016301">
    <property type="term" value="F:kinase activity"/>
    <property type="evidence" value="ECO:0007669"/>
    <property type="project" value="UniProtKB-KW"/>
</dbReference>
<dbReference type="InterPro" id="IPR000719">
    <property type="entry name" value="Prot_kinase_dom"/>
</dbReference>
<protein>
    <submittedName>
        <fullName evidence="3">ABC1 kinase family protein</fullName>
    </submittedName>
</protein>
<feature type="domain" description="Protein kinase" evidence="2">
    <location>
        <begin position="112"/>
        <end position="455"/>
    </location>
</feature>
<dbReference type="InterPro" id="IPR011009">
    <property type="entry name" value="Kinase-like_dom_sf"/>
</dbReference>
<dbReference type="RefSeq" id="WP_256401893.1">
    <property type="nucleotide sequence ID" value="NZ_JANHJR010000004.1"/>
</dbReference>
<sequence length="520" mass="58811">MTGFYRRYVAVLVRFLPFAIAFLRDRRRFLLFGGPRRLEEHVHRERAERLRDTMLDLGPAFVKVGQVLSTRPDIVPPIYADEFRTLQDEIPEDAGGDPRAVVEAELGEDIDLKTLEPVAGGSLAFVYTVRYRGERIALKVRRPDVKEQIDRDLRVVRRIIPLVSLFANERQQYSLENAAQDFEEIIADELDFNRERSIMAEVRENLADEDDVVVPAVYHDLSSERLLAMEYRTGRKITDDGAFDGLDVTPHEMASRIATVYLQMGLVDGVFHADPHPGNLAVTDDGSLLIYDFGMSERLAPTVQEDIVSLYRALVRQDVDALVDALIALDVLEVGVDRAEVGRVLDLVIENLEGRREVTWRAIVTELTTMLQDFPFRIPPDVMLLIRVGTVGEGVCRQLDPEFDFLAVIRSFLVERGFIETEFQALLDDTWTDLRRSLPALARAPYRVERTMSRLERGELVVRTESVDGGTDRALGYAVLGGSLTVAASLLAFHSQPYEIPAVALAGVFCLLYLHRVRRE</sequence>
<comment type="caution">
    <text evidence="3">The sequence shown here is derived from an EMBL/GenBank/DDBJ whole genome shotgun (WGS) entry which is preliminary data.</text>
</comment>
<dbReference type="AlphaFoldDB" id="A0ABD6DS16"/>
<dbReference type="PROSITE" id="PS50011">
    <property type="entry name" value="PROTEIN_KINASE_DOM"/>
    <property type="match status" value="1"/>
</dbReference>
<dbReference type="InterPro" id="IPR050154">
    <property type="entry name" value="UbiB_kinase"/>
</dbReference>
<dbReference type="SUPFAM" id="SSF56112">
    <property type="entry name" value="Protein kinase-like (PK-like)"/>
    <property type="match status" value="1"/>
</dbReference>
<accession>A0ABD6DS16</accession>
<dbReference type="Proteomes" id="UP001597034">
    <property type="component" value="Unassembled WGS sequence"/>
</dbReference>
<organism evidence="3 4">
    <name type="scientific">Haloarchaeobius litoreus</name>
    <dbReference type="NCBI Taxonomy" id="755306"/>
    <lineage>
        <taxon>Archaea</taxon>
        <taxon>Methanobacteriati</taxon>
        <taxon>Methanobacteriota</taxon>
        <taxon>Stenosarchaea group</taxon>
        <taxon>Halobacteria</taxon>
        <taxon>Halobacteriales</taxon>
        <taxon>Halorubellaceae</taxon>
        <taxon>Haloarchaeobius</taxon>
    </lineage>
</organism>
<dbReference type="PANTHER" id="PTHR10566:SF113">
    <property type="entry name" value="PROTEIN ACTIVITY OF BC1 COMPLEX KINASE 7, CHLOROPLASTIC"/>
    <property type="match status" value="1"/>
</dbReference>
<evidence type="ECO:0000313" key="4">
    <source>
        <dbReference type="Proteomes" id="UP001597034"/>
    </source>
</evidence>
<evidence type="ECO:0000259" key="2">
    <source>
        <dbReference type="PROSITE" id="PS50011"/>
    </source>
</evidence>
<gene>
    <name evidence="3" type="ORF">ACFSBL_18190</name>
</gene>
<dbReference type="PANTHER" id="PTHR10566">
    <property type="entry name" value="CHAPERONE-ACTIVITY OF BC1 COMPLEX CABC1 -RELATED"/>
    <property type="match status" value="1"/>
</dbReference>
<keyword evidence="3" id="KW-0418">Kinase</keyword>
<dbReference type="EMBL" id="JBHUDO010000004">
    <property type="protein sequence ID" value="MFD1647626.1"/>
    <property type="molecule type" value="Genomic_DNA"/>
</dbReference>
<dbReference type="CDD" id="cd05121">
    <property type="entry name" value="ABC1_ADCK3-like"/>
    <property type="match status" value="1"/>
</dbReference>
<keyword evidence="4" id="KW-1185">Reference proteome</keyword>